<gene>
    <name evidence="2" type="ORF">TSPGSL018_11361</name>
</gene>
<evidence type="ECO:0000256" key="1">
    <source>
        <dbReference type="SAM" id="SignalP"/>
    </source>
</evidence>
<dbReference type="AlphaFoldDB" id="A0A061R5U1"/>
<feature type="chain" id="PRO_5001609421" evidence="1">
    <location>
        <begin position="23"/>
        <end position="78"/>
    </location>
</feature>
<protein>
    <submittedName>
        <fullName evidence="2">Uncharacterized protein</fullName>
    </submittedName>
</protein>
<dbReference type="EMBL" id="GBEZ01019155">
    <property type="protein sequence ID" value="JAC67363.1"/>
    <property type="molecule type" value="Transcribed_RNA"/>
</dbReference>
<name>A0A061R5U1_9CHLO</name>
<accession>A0A061R5U1</accession>
<evidence type="ECO:0000313" key="2">
    <source>
        <dbReference type="EMBL" id="JAC67363.1"/>
    </source>
</evidence>
<feature type="non-terminal residue" evidence="2">
    <location>
        <position position="1"/>
    </location>
</feature>
<feature type="signal peptide" evidence="1">
    <location>
        <begin position="1"/>
        <end position="22"/>
    </location>
</feature>
<organism evidence="2">
    <name type="scientific">Tetraselmis sp. GSL018</name>
    <dbReference type="NCBI Taxonomy" id="582737"/>
    <lineage>
        <taxon>Eukaryota</taxon>
        <taxon>Viridiplantae</taxon>
        <taxon>Chlorophyta</taxon>
        <taxon>core chlorophytes</taxon>
        <taxon>Chlorodendrophyceae</taxon>
        <taxon>Chlorodendrales</taxon>
        <taxon>Chlorodendraceae</taxon>
        <taxon>Tetraselmis</taxon>
    </lineage>
</organism>
<proteinExistence type="predicted"/>
<keyword evidence="1" id="KW-0732">Signal</keyword>
<reference evidence="2" key="1">
    <citation type="submission" date="2014-05" db="EMBL/GenBank/DDBJ databases">
        <title>The transcriptome of the halophilic microalga Tetraselmis sp. GSL018 isolated from the Great Salt Lake, Utah.</title>
        <authorList>
            <person name="Jinkerson R.E."/>
            <person name="D'Adamo S."/>
            <person name="Posewitz M.C."/>
        </authorList>
    </citation>
    <scope>NUCLEOTIDE SEQUENCE</scope>
    <source>
        <strain evidence="2">GSL018</strain>
    </source>
</reference>
<sequence>QLGRRALIICFGLVSHWCVSHTYSPVEIIGTVLRFLSNPQEISNLVNSPTTRQDRTRVDCISYRIYNVHSHEMQTYVC</sequence>